<evidence type="ECO:0000313" key="3">
    <source>
        <dbReference type="EMBL" id="MBC8535492.1"/>
    </source>
</evidence>
<feature type="transmembrane region" description="Helical" evidence="2">
    <location>
        <begin position="73"/>
        <end position="95"/>
    </location>
</feature>
<dbReference type="Gene3D" id="1.20.1250.20">
    <property type="entry name" value="MFS general substrate transporter like domains"/>
    <property type="match status" value="2"/>
</dbReference>
<dbReference type="InterPro" id="IPR011701">
    <property type="entry name" value="MFS"/>
</dbReference>
<comment type="caution">
    <text evidence="3">The sequence shown here is derived from an EMBL/GenBank/DDBJ whole genome shotgun (WGS) entry which is preliminary data.</text>
</comment>
<sequence length="455" mass="49491">MTKGGFQHESWQAANQIEGGKAMFKKLKLDGKIIRQFLIVCIGSEAIYFMYAIRNVLYEPYREMLGLSHTQIGFVLSMMGMIAFFGGIPSAWVLNRFSARKLQSINLVVTGLTGFYLISGHVTYVGMLIVGVIWGFSMEAFYWGAVTKSIRCMAPDDAQGIAFGTMEFTRGCVNMVLSAVATAIFIGMGETVGGIQLALGLAAGFLILMGILTFAFLPEEDFLKADTAAGKNKESFKGVVKCLKIPQLWLVGLMGMGVYAVYLGCSLFLPFLQNVMAVPVSLVAVFGIASSNWVRMASGPISGLIGNKLFKSSASLMRILFLGGMIILGVIIAVPKETNMVWPITILLIVLQVFVYMLRGVYYAPIGESGIPKEVSGSAMAVAILLIQSPMLWAFAFYGWLIDRYPGSKGYMMMFGIMLGLYAVGFIASCILLGIIKRKGLKVNMDEAEEPASQV</sequence>
<keyword evidence="2" id="KW-0472">Membrane</keyword>
<feature type="transmembrane region" description="Helical" evidence="2">
    <location>
        <begin position="275"/>
        <end position="294"/>
    </location>
</feature>
<dbReference type="Pfam" id="PF07690">
    <property type="entry name" value="MFS_1"/>
    <property type="match status" value="1"/>
</dbReference>
<name>A0A926DCS9_9FIRM</name>
<feature type="transmembrane region" description="Helical" evidence="2">
    <location>
        <begin position="195"/>
        <end position="217"/>
    </location>
</feature>
<dbReference type="SUPFAM" id="SSF103473">
    <property type="entry name" value="MFS general substrate transporter"/>
    <property type="match status" value="1"/>
</dbReference>
<feature type="transmembrane region" description="Helical" evidence="2">
    <location>
        <begin position="124"/>
        <end position="143"/>
    </location>
</feature>
<evidence type="ECO:0000256" key="1">
    <source>
        <dbReference type="ARBA" id="ARBA00004651"/>
    </source>
</evidence>
<proteinExistence type="predicted"/>
<evidence type="ECO:0000256" key="2">
    <source>
        <dbReference type="SAM" id="Phobius"/>
    </source>
</evidence>
<keyword evidence="2" id="KW-1133">Transmembrane helix</keyword>
<dbReference type="AlphaFoldDB" id="A0A926DCS9"/>
<accession>A0A926DCS9</accession>
<dbReference type="GO" id="GO:0005886">
    <property type="term" value="C:plasma membrane"/>
    <property type="evidence" value="ECO:0007669"/>
    <property type="project" value="UniProtKB-SubCell"/>
</dbReference>
<feature type="transmembrane region" description="Helical" evidence="2">
    <location>
        <begin position="248"/>
        <end position="269"/>
    </location>
</feature>
<feature type="transmembrane region" description="Helical" evidence="2">
    <location>
        <begin position="413"/>
        <end position="436"/>
    </location>
</feature>
<feature type="transmembrane region" description="Helical" evidence="2">
    <location>
        <begin position="379"/>
        <end position="401"/>
    </location>
</feature>
<protein>
    <submittedName>
        <fullName evidence="3">MFS transporter</fullName>
    </submittedName>
</protein>
<evidence type="ECO:0000313" key="4">
    <source>
        <dbReference type="Proteomes" id="UP000620366"/>
    </source>
</evidence>
<dbReference type="GO" id="GO:0022857">
    <property type="term" value="F:transmembrane transporter activity"/>
    <property type="evidence" value="ECO:0007669"/>
    <property type="project" value="InterPro"/>
</dbReference>
<dbReference type="EMBL" id="JACRSP010000001">
    <property type="protein sequence ID" value="MBC8535492.1"/>
    <property type="molecule type" value="Genomic_DNA"/>
</dbReference>
<organism evidence="3 4">
    <name type="scientific">Feifania hominis</name>
    <dbReference type="NCBI Taxonomy" id="2763660"/>
    <lineage>
        <taxon>Bacteria</taxon>
        <taxon>Bacillati</taxon>
        <taxon>Bacillota</taxon>
        <taxon>Clostridia</taxon>
        <taxon>Eubacteriales</taxon>
        <taxon>Feifaniaceae</taxon>
        <taxon>Feifania</taxon>
    </lineage>
</organism>
<gene>
    <name evidence="3" type="ORF">H8695_02130</name>
</gene>
<dbReference type="RefSeq" id="WP_249299219.1">
    <property type="nucleotide sequence ID" value="NZ_JACRSP010000001.1"/>
</dbReference>
<feature type="transmembrane region" description="Helical" evidence="2">
    <location>
        <begin position="340"/>
        <end position="358"/>
    </location>
</feature>
<dbReference type="InterPro" id="IPR036259">
    <property type="entry name" value="MFS_trans_sf"/>
</dbReference>
<feature type="transmembrane region" description="Helical" evidence="2">
    <location>
        <begin position="315"/>
        <end position="334"/>
    </location>
</feature>
<dbReference type="Proteomes" id="UP000620366">
    <property type="component" value="Unassembled WGS sequence"/>
</dbReference>
<comment type="subcellular location">
    <subcellularLocation>
        <location evidence="1">Cell membrane</location>
        <topology evidence="1">Multi-pass membrane protein</topology>
    </subcellularLocation>
</comment>
<dbReference type="CDD" id="cd06174">
    <property type="entry name" value="MFS"/>
    <property type="match status" value="1"/>
</dbReference>
<feature type="transmembrane region" description="Helical" evidence="2">
    <location>
        <begin position="33"/>
        <end position="53"/>
    </location>
</feature>
<keyword evidence="2" id="KW-0812">Transmembrane</keyword>
<reference evidence="3" key="1">
    <citation type="submission" date="2020-08" db="EMBL/GenBank/DDBJ databases">
        <title>Genome public.</title>
        <authorList>
            <person name="Liu C."/>
            <person name="Sun Q."/>
        </authorList>
    </citation>
    <scope>NUCLEOTIDE SEQUENCE</scope>
    <source>
        <strain evidence="3">BX7</strain>
    </source>
</reference>
<keyword evidence="4" id="KW-1185">Reference proteome</keyword>